<comment type="caution">
    <text evidence="12">The sequence shown here is derived from an EMBL/GenBank/DDBJ whole genome shotgun (WGS) entry which is preliminary data.</text>
</comment>
<keyword evidence="6 9" id="KW-1133">Transmembrane helix</keyword>
<organism evidence="12 13">
    <name type="scientific">Sporosarcina saromensis</name>
    <dbReference type="NCBI Taxonomy" id="359365"/>
    <lineage>
        <taxon>Bacteria</taxon>
        <taxon>Bacillati</taxon>
        <taxon>Bacillota</taxon>
        <taxon>Bacilli</taxon>
        <taxon>Bacillales</taxon>
        <taxon>Caryophanaceae</taxon>
        <taxon>Sporosarcina</taxon>
    </lineage>
</organism>
<evidence type="ECO:0000256" key="2">
    <source>
        <dbReference type="ARBA" id="ARBA00022475"/>
    </source>
</evidence>
<evidence type="ECO:0000256" key="10">
    <source>
        <dbReference type="SAM" id="Phobius"/>
    </source>
</evidence>
<keyword evidence="8 9" id="KW-0961">Cell wall biogenesis/degradation</keyword>
<dbReference type="Gene3D" id="3.40.630.190">
    <property type="entry name" value="LCP protein"/>
    <property type="match status" value="1"/>
</dbReference>
<keyword evidence="4 9" id="KW-0812">Transmembrane</keyword>
<dbReference type="InterPro" id="IPR050922">
    <property type="entry name" value="LytR/CpsA/Psr_CW_biosynth"/>
</dbReference>
<comment type="pathway">
    <text evidence="9">Cell wall biogenesis.</text>
</comment>
<reference evidence="12 13" key="1">
    <citation type="submission" date="2023-06" db="EMBL/GenBank/DDBJ databases">
        <title>Sporosarcina sp. nov., isolated from Korean traditional fermented seafood 'Jeotgal'.</title>
        <authorList>
            <person name="Yang A.I."/>
            <person name="Shin N.-R."/>
        </authorList>
    </citation>
    <scope>NUCLEOTIDE SEQUENCE [LARGE SCALE GENOMIC DNA]</scope>
    <source>
        <strain evidence="12 13">KCTC13119</strain>
    </source>
</reference>
<keyword evidence="7 9" id="KW-0472">Membrane</keyword>
<evidence type="ECO:0000256" key="5">
    <source>
        <dbReference type="ARBA" id="ARBA00022968"/>
    </source>
</evidence>
<feature type="transmembrane region" description="Helical" evidence="10">
    <location>
        <begin position="12"/>
        <end position="32"/>
    </location>
</feature>
<feature type="domain" description="Cell envelope-related transcriptional attenuator" evidence="11">
    <location>
        <begin position="81"/>
        <end position="222"/>
    </location>
</feature>
<dbReference type="EMBL" id="JAUBDI010000005">
    <property type="protein sequence ID" value="MDW0113102.1"/>
    <property type="molecule type" value="Genomic_DNA"/>
</dbReference>
<evidence type="ECO:0000259" key="11">
    <source>
        <dbReference type="Pfam" id="PF03816"/>
    </source>
</evidence>
<proteinExistence type="inferred from homology"/>
<evidence type="ECO:0000256" key="7">
    <source>
        <dbReference type="ARBA" id="ARBA00023136"/>
    </source>
</evidence>
<accession>A0ABU4G9N4</accession>
<dbReference type="PANTHER" id="PTHR33392">
    <property type="entry name" value="POLYISOPRENYL-TEICHOIC ACID--PEPTIDOGLYCAN TEICHOIC ACID TRANSFERASE TAGU"/>
    <property type="match status" value="1"/>
</dbReference>
<feature type="topological domain" description="Extracellular" evidence="9">
    <location>
        <begin position="29"/>
        <end position="305"/>
    </location>
</feature>
<keyword evidence="3 9" id="KW-0808">Transferase</keyword>
<dbReference type="NCBIfam" id="TIGR00350">
    <property type="entry name" value="lytR_cpsA_psr"/>
    <property type="match status" value="1"/>
</dbReference>
<evidence type="ECO:0000256" key="1">
    <source>
        <dbReference type="ARBA" id="ARBA00006068"/>
    </source>
</evidence>
<protein>
    <recommendedName>
        <fullName evidence="9">Polyisoprenyl-teichoic acid--peptidoglycan teichoic acid transferase TagU</fullName>
        <ecNumber evidence="9">2.7.8.-</ecNumber>
    </recommendedName>
</protein>
<evidence type="ECO:0000313" key="13">
    <source>
        <dbReference type="Proteomes" id="UP001282284"/>
    </source>
</evidence>
<evidence type="ECO:0000256" key="6">
    <source>
        <dbReference type="ARBA" id="ARBA00022989"/>
    </source>
</evidence>
<keyword evidence="13" id="KW-1185">Reference proteome</keyword>
<dbReference type="Proteomes" id="UP001282284">
    <property type="component" value="Unassembled WGS sequence"/>
</dbReference>
<sequence length="305" mass="34660">MKKRKFKKWQWIVATLGLIFIGILIFGISVYMKFTDTVKEIHKPLDRTVSEKREEPVSVQKQEPFSVLLLGVDEREGDKGRSDTIIVLTVNPTTQSTKMLSIPRDTYTEIVGKGFSDKINHAYAFGGIDMSLRTVEQLLDIPIDYTVQVNMDSFKEIVDAVGGITIENPLEFKSSGSTFKKGQISLSGEEALTYIRMRYEDPRGDFGRQDRQKLVVQAILREGASLNSLLNYRSIFNAVGKNVRTNMDFDEIMDVQKNYNSAVGTINQLFFEQGTGKTMNGIWYYIADEEELEAIQNELRTHLAL</sequence>
<dbReference type="RefSeq" id="WP_317943232.1">
    <property type="nucleotide sequence ID" value="NZ_JAUBDI010000005.1"/>
</dbReference>
<dbReference type="PANTHER" id="PTHR33392:SF6">
    <property type="entry name" value="POLYISOPRENYL-TEICHOIC ACID--PEPTIDOGLYCAN TEICHOIC ACID TRANSFERASE TAGU"/>
    <property type="match status" value="1"/>
</dbReference>
<dbReference type="EC" id="2.7.8.-" evidence="9"/>
<feature type="topological domain" description="Cytoplasmic" evidence="9">
    <location>
        <begin position="1"/>
        <end position="7"/>
    </location>
</feature>
<keyword evidence="5 9" id="KW-0735">Signal-anchor</keyword>
<evidence type="ECO:0000256" key="4">
    <source>
        <dbReference type="ARBA" id="ARBA00022692"/>
    </source>
</evidence>
<comment type="subcellular location">
    <subcellularLocation>
        <location evidence="9">Cell membrane</location>
        <topology evidence="9">Single-pass type II membrane protein</topology>
    </subcellularLocation>
</comment>
<keyword evidence="2 9" id="KW-1003">Cell membrane</keyword>
<comment type="function">
    <text evidence="9">May catalyze the final step in cell wall teichoic acid biosynthesis, the transfer of the anionic cell wall polymers (APs) from their lipid-linked precursor to the cell wall peptidoglycan (PG).</text>
</comment>
<evidence type="ECO:0000313" key="12">
    <source>
        <dbReference type="EMBL" id="MDW0113102.1"/>
    </source>
</evidence>
<evidence type="ECO:0000256" key="8">
    <source>
        <dbReference type="ARBA" id="ARBA00023316"/>
    </source>
</evidence>
<comment type="similarity">
    <text evidence="1 9">Belongs to the LytR/CpsA/Psr (LCP) family.</text>
</comment>
<gene>
    <name evidence="9" type="primary">tagU</name>
    <name evidence="12" type="ORF">QT711_07880</name>
</gene>
<evidence type="ECO:0000256" key="3">
    <source>
        <dbReference type="ARBA" id="ARBA00022679"/>
    </source>
</evidence>
<dbReference type="InterPro" id="IPR004474">
    <property type="entry name" value="LytR_CpsA_psr"/>
</dbReference>
<dbReference type="Pfam" id="PF03816">
    <property type="entry name" value="LytR_cpsA_psr"/>
    <property type="match status" value="1"/>
</dbReference>
<dbReference type="HAMAP" id="MF_01140">
    <property type="entry name" value="TagU_transferase"/>
    <property type="match status" value="1"/>
</dbReference>
<name>A0ABU4G9N4_9BACL</name>
<dbReference type="InterPro" id="IPR023734">
    <property type="entry name" value="TagU"/>
</dbReference>
<evidence type="ECO:0000256" key="9">
    <source>
        <dbReference type="HAMAP-Rule" id="MF_01140"/>
    </source>
</evidence>